<dbReference type="SUPFAM" id="SSF48403">
    <property type="entry name" value="Ankyrin repeat"/>
    <property type="match status" value="1"/>
</dbReference>
<name>A0ABR4IAX2_9EURO</name>
<sequence>MIDPLAASSAIMLLNLPFESLGGICAKLLSTGDNNALILTCRRLHYTLNTDLYCYVVWSEARARKALLWAAFNGRDACMRSLLSHGADLKPDLDGNNMPVDSLTCAVQCGHIGVVKLLIDAGASVNSHGGLGDLPIIWAVSQGHAEVLSLSHGCFHTHRRRKLGDSACIRCLIWLRWDSQVASGKS</sequence>
<keyword evidence="2" id="KW-0040">ANK repeat</keyword>
<dbReference type="PANTHER" id="PTHR24171">
    <property type="entry name" value="ANKYRIN REPEAT DOMAIN-CONTAINING PROTEIN 39-RELATED"/>
    <property type="match status" value="1"/>
</dbReference>
<reference evidence="3 4" key="1">
    <citation type="submission" date="2024-07" db="EMBL/GenBank/DDBJ databases">
        <title>Section-level genome sequencing and comparative genomics of Aspergillus sections Usti and Cavernicolus.</title>
        <authorList>
            <consortium name="Lawrence Berkeley National Laboratory"/>
            <person name="Nybo J.L."/>
            <person name="Vesth T.C."/>
            <person name="Theobald S."/>
            <person name="Frisvad J.C."/>
            <person name="Larsen T.O."/>
            <person name="Kjaerboelling I."/>
            <person name="Rothschild-Mancinelli K."/>
            <person name="Lyhne E.K."/>
            <person name="Kogle M.E."/>
            <person name="Barry K."/>
            <person name="Clum A."/>
            <person name="Na H."/>
            <person name="Ledsgaard L."/>
            <person name="Lin J."/>
            <person name="Lipzen A."/>
            <person name="Kuo A."/>
            <person name="Riley R."/>
            <person name="Mondo S."/>
            <person name="LaButti K."/>
            <person name="Haridas S."/>
            <person name="Pangalinan J."/>
            <person name="Salamov A.A."/>
            <person name="Simmons B.A."/>
            <person name="Magnuson J.K."/>
            <person name="Chen J."/>
            <person name="Drula E."/>
            <person name="Henrissat B."/>
            <person name="Wiebenga A."/>
            <person name="Lubbers R.J."/>
            <person name="Gomes A.C."/>
            <person name="Makela M.R."/>
            <person name="Stajich J."/>
            <person name="Grigoriev I.V."/>
            <person name="Mortensen U.H."/>
            <person name="De vries R.P."/>
            <person name="Baker S.E."/>
            <person name="Andersen M.R."/>
        </authorList>
    </citation>
    <scope>NUCLEOTIDE SEQUENCE [LARGE SCALE GENOMIC DNA]</scope>
    <source>
        <strain evidence="3 4">CBS 600.67</strain>
    </source>
</reference>
<dbReference type="Proteomes" id="UP001610335">
    <property type="component" value="Unassembled WGS sequence"/>
</dbReference>
<keyword evidence="1" id="KW-0677">Repeat</keyword>
<organism evidence="3 4">
    <name type="scientific">Aspergillus cavernicola</name>
    <dbReference type="NCBI Taxonomy" id="176166"/>
    <lineage>
        <taxon>Eukaryota</taxon>
        <taxon>Fungi</taxon>
        <taxon>Dikarya</taxon>
        <taxon>Ascomycota</taxon>
        <taxon>Pezizomycotina</taxon>
        <taxon>Eurotiomycetes</taxon>
        <taxon>Eurotiomycetidae</taxon>
        <taxon>Eurotiales</taxon>
        <taxon>Aspergillaceae</taxon>
        <taxon>Aspergillus</taxon>
        <taxon>Aspergillus subgen. Nidulantes</taxon>
    </lineage>
</organism>
<accession>A0ABR4IAX2</accession>
<dbReference type="PANTHER" id="PTHR24171:SF9">
    <property type="entry name" value="ANKYRIN REPEAT DOMAIN-CONTAINING PROTEIN 39"/>
    <property type="match status" value="1"/>
</dbReference>
<evidence type="ECO:0008006" key="5">
    <source>
        <dbReference type="Google" id="ProtNLM"/>
    </source>
</evidence>
<proteinExistence type="predicted"/>
<evidence type="ECO:0000313" key="4">
    <source>
        <dbReference type="Proteomes" id="UP001610335"/>
    </source>
</evidence>
<dbReference type="InterPro" id="IPR036770">
    <property type="entry name" value="Ankyrin_rpt-contain_sf"/>
</dbReference>
<dbReference type="Gene3D" id="1.25.40.20">
    <property type="entry name" value="Ankyrin repeat-containing domain"/>
    <property type="match status" value="1"/>
</dbReference>
<gene>
    <name evidence="3" type="ORF">BDW59DRAFT_146835</name>
</gene>
<dbReference type="SMART" id="SM00248">
    <property type="entry name" value="ANK"/>
    <property type="match status" value="2"/>
</dbReference>
<dbReference type="InterPro" id="IPR002110">
    <property type="entry name" value="Ankyrin_rpt"/>
</dbReference>
<dbReference type="EMBL" id="JBFXLS010000040">
    <property type="protein sequence ID" value="KAL2824880.1"/>
    <property type="molecule type" value="Genomic_DNA"/>
</dbReference>
<protein>
    <recommendedName>
        <fullName evidence="5">Ankyrin repeat-containing domain protein</fullName>
    </recommendedName>
</protein>
<evidence type="ECO:0000256" key="2">
    <source>
        <dbReference type="ARBA" id="ARBA00023043"/>
    </source>
</evidence>
<comment type="caution">
    <text evidence="3">The sequence shown here is derived from an EMBL/GenBank/DDBJ whole genome shotgun (WGS) entry which is preliminary data.</text>
</comment>
<evidence type="ECO:0000313" key="3">
    <source>
        <dbReference type="EMBL" id="KAL2824880.1"/>
    </source>
</evidence>
<evidence type="ECO:0000256" key="1">
    <source>
        <dbReference type="ARBA" id="ARBA00022737"/>
    </source>
</evidence>
<dbReference type="Pfam" id="PF12796">
    <property type="entry name" value="Ank_2"/>
    <property type="match status" value="1"/>
</dbReference>
<keyword evidence="4" id="KW-1185">Reference proteome</keyword>